<accession>A0A7L1LSR3</accession>
<evidence type="ECO:0000256" key="3">
    <source>
        <dbReference type="ARBA" id="ARBA00005586"/>
    </source>
</evidence>
<evidence type="ECO:0000256" key="15">
    <source>
        <dbReference type="ARBA" id="ARBA00023159"/>
    </source>
</evidence>
<dbReference type="Gene3D" id="3.30.505.10">
    <property type="entry name" value="SH2 domain"/>
    <property type="match status" value="1"/>
</dbReference>
<keyword evidence="17 19" id="KW-0539">Nucleus</keyword>
<evidence type="ECO:0000313" key="22">
    <source>
        <dbReference type="Proteomes" id="UP000532545"/>
    </source>
</evidence>
<dbReference type="GO" id="GO:0003677">
    <property type="term" value="F:DNA binding"/>
    <property type="evidence" value="ECO:0007669"/>
    <property type="project" value="UniProtKB-KW"/>
</dbReference>
<keyword evidence="10" id="KW-0007">Acetylation</keyword>
<dbReference type="SMART" id="SM00964">
    <property type="entry name" value="STAT_int"/>
    <property type="match status" value="1"/>
</dbReference>
<evidence type="ECO:0000256" key="14">
    <source>
        <dbReference type="ARBA" id="ARBA00023125"/>
    </source>
</evidence>
<dbReference type="InterPro" id="IPR015988">
    <property type="entry name" value="STAT_TF_CC"/>
</dbReference>
<evidence type="ECO:0000256" key="10">
    <source>
        <dbReference type="ARBA" id="ARBA00022990"/>
    </source>
</evidence>
<dbReference type="Pfam" id="PF00017">
    <property type="entry name" value="SH2"/>
    <property type="match status" value="1"/>
</dbReference>
<evidence type="ECO:0000256" key="2">
    <source>
        <dbReference type="ARBA" id="ARBA00004496"/>
    </source>
</evidence>
<keyword evidence="5 19" id="KW-0963">Cytoplasm</keyword>
<keyword evidence="8" id="KW-0013">ADP-ribosylation</keyword>
<dbReference type="GO" id="GO:0060333">
    <property type="term" value="P:type II interferon-mediated signaling pathway"/>
    <property type="evidence" value="ECO:0007669"/>
    <property type="project" value="UniProtKB-ARBA"/>
</dbReference>
<dbReference type="SUPFAM" id="SSF48092">
    <property type="entry name" value="Transcription factor STAT-4 N-domain"/>
    <property type="match status" value="1"/>
</dbReference>
<dbReference type="FunFam" id="1.10.238.10:FF:000012">
    <property type="entry name" value="Signal transducer and activator of transcription"/>
    <property type="match status" value="1"/>
</dbReference>
<comment type="similarity">
    <text evidence="3 19">Belongs to the transcription factor STAT family.</text>
</comment>
<dbReference type="GO" id="GO:0007259">
    <property type="term" value="P:cell surface receptor signaling pathway via JAK-STAT"/>
    <property type="evidence" value="ECO:0007669"/>
    <property type="project" value="UniProtKB-ARBA"/>
</dbReference>
<evidence type="ECO:0000256" key="7">
    <source>
        <dbReference type="ARBA" id="ARBA00022553"/>
    </source>
</evidence>
<dbReference type="Gene3D" id="1.20.1050.20">
    <property type="entry name" value="STAT transcription factor, all-alpha domain"/>
    <property type="match status" value="1"/>
</dbReference>
<keyword evidence="12 19" id="KW-0805">Transcription regulation</keyword>
<dbReference type="InterPro" id="IPR013801">
    <property type="entry name" value="STAT_TF_DNA-bd"/>
</dbReference>
<dbReference type="GO" id="GO:0051093">
    <property type="term" value="P:negative regulation of developmental process"/>
    <property type="evidence" value="ECO:0007669"/>
    <property type="project" value="UniProtKB-ARBA"/>
</dbReference>
<dbReference type="InterPro" id="IPR013799">
    <property type="entry name" value="STAT_TF_prot_interaction"/>
</dbReference>
<dbReference type="FunFam" id="3.30.505.10:FF:000003">
    <property type="entry name" value="Signal transducer and activator of transcription"/>
    <property type="match status" value="1"/>
</dbReference>
<evidence type="ECO:0000256" key="9">
    <source>
        <dbReference type="ARBA" id="ARBA00022843"/>
    </source>
</evidence>
<dbReference type="Pfam" id="PF01017">
    <property type="entry name" value="STAT_alpha"/>
    <property type="match status" value="1"/>
</dbReference>
<sequence>MSQWYQLQQLDSKFLEQVHQLYDDSFPMEIRQYLAQWLENQDWEHAANNVSFATLLFHDLLSQLDDQFSRFLIENNFLLQHNIRKSKRNLQDNFQEDPVQMAMIIHNCLKEERKILNYAQASTEMEIGNVQNTATGIPGKQKELDAKVRAVKSSVTDVEQDIKTLEDMQDEYDFKCKTLQNREHESNNMSQEEYKKEQLNLQHMFLSLDCKRKEVVNKIVQLLQNTEHTQAALINDELVEWKHRQQTACIGGPPNACLDQLQNWFTIVAESLQQVRQQLKKLEELEQKFTYDPDPITKNKQFLQDLTHKLFQQLIQSSFVVERQPCMPTHPQRPLVLKTGVQFTVKLRLLVKLQELNYNLKVKVLFDKYVAFISSFLGNGKQKFNILGTNTKVMNMEESTNGSLAAEFRHLSLESCFFFFFFLKGPLIVTEELHSLSFETQLCQPGLVIDLETTSLPIVVISNVSQLPSGWASILWFNMLSTDPKNLSFFLNPPCAKWSKLSDVLSWQFSSVTKRGLNADQLSMLGEKLLGPTNGGSQDGLIPWTRFCKENINDKNFPFWLWIEGILELIKKHLLCLWNDGCIVGFISKERERALLKDQSPGTFLLRFSESTKEGAITFTWVEESQNELQFHSVEPYTKKELSAVTFPDIIRNYKVMAAENIPENPLRFLYPNIPKDNAFGKY</sequence>
<organism evidence="21 22">
    <name type="scientific">Bombycilla garrulus</name>
    <name type="common">Bohemian waxwing</name>
    <name type="synonym">Lanius garrulus</name>
    <dbReference type="NCBI Taxonomy" id="125297"/>
    <lineage>
        <taxon>Eukaryota</taxon>
        <taxon>Metazoa</taxon>
        <taxon>Chordata</taxon>
        <taxon>Craniata</taxon>
        <taxon>Vertebrata</taxon>
        <taxon>Euteleostomi</taxon>
        <taxon>Archelosauria</taxon>
        <taxon>Archosauria</taxon>
        <taxon>Dinosauria</taxon>
        <taxon>Saurischia</taxon>
        <taxon>Theropoda</taxon>
        <taxon>Coelurosauria</taxon>
        <taxon>Aves</taxon>
        <taxon>Neognathae</taxon>
        <taxon>Neoaves</taxon>
        <taxon>Telluraves</taxon>
        <taxon>Australaves</taxon>
        <taxon>Passeriformes</taxon>
        <taxon>Bombycillidae</taxon>
        <taxon>Bombycilla</taxon>
    </lineage>
</organism>
<keyword evidence="13" id="KW-0175">Coiled coil</keyword>
<dbReference type="PROSITE" id="PS50001">
    <property type="entry name" value="SH2"/>
    <property type="match status" value="1"/>
</dbReference>
<dbReference type="Pfam" id="PF02865">
    <property type="entry name" value="STAT_int"/>
    <property type="match status" value="1"/>
</dbReference>
<dbReference type="Gene3D" id="1.10.238.10">
    <property type="entry name" value="EF-hand"/>
    <property type="match status" value="1"/>
</dbReference>
<dbReference type="InterPro" id="IPR000980">
    <property type="entry name" value="SH2"/>
</dbReference>
<evidence type="ECO:0000256" key="12">
    <source>
        <dbReference type="ARBA" id="ARBA00023015"/>
    </source>
</evidence>
<gene>
    <name evidence="21" type="primary">Stat1</name>
    <name evidence="21" type="ORF">BOMGAR_R13953</name>
</gene>
<dbReference type="InterPro" id="IPR048988">
    <property type="entry name" value="STAT_linker"/>
</dbReference>
<comment type="subcellular location">
    <subcellularLocation>
        <location evidence="2 19">Cytoplasm</location>
    </subcellularLocation>
    <subcellularLocation>
        <location evidence="1 19">Nucleus</location>
    </subcellularLocation>
</comment>
<keyword evidence="4" id="KW-0488">Methylation</keyword>
<dbReference type="FunFam" id="1.20.1050.20:FF:000001">
    <property type="entry name" value="Signal transducer and activator of transcription"/>
    <property type="match status" value="1"/>
</dbReference>
<keyword evidence="11 18" id="KW-0727">SH2 domain</keyword>
<dbReference type="PANTHER" id="PTHR11801">
    <property type="entry name" value="SIGNAL TRANSDUCER AND ACTIVATOR OF TRANSCRIPTION"/>
    <property type="match status" value="1"/>
</dbReference>
<protein>
    <recommendedName>
        <fullName evidence="19">Signal transducer and activator of transcription</fullName>
    </recommendedName>
</protein>
<dbReference type="Pfam" id="PF21354">
    <property type="entry name" value="STAT_linker"/>
    <property type="match status" value="1"/>
</dbReference>
<evidence type="ECO:0000256" key="4">
    <source>
        <dbReference type="ARBA" id="ARBA00022481"/>
    </source>
</evidence>
<dbReference type="InterPro" id="IPR001217">
    <property type="entry name" value="STAT"/>
</dbReference>
<keyword evidence="22" id="KW-1185">Reference proteome</keyword>
<dbReference type="GO" id="GO:0005654">
    <property type="term" value="C:nucleoplasm"/>
    <property type="evidence" value="ECO:0007669"/>
    <property type="project" value="UniProtKB-ARBA"/>
</dbReference>
<dbReference type="GO" id="GO:0051607">
    <property type="term" value="P:defense response to virus"/>
    <property type="evidence" value="ECO:0007669"/>
    <property type="project" value="UniProtKB-ARBA"/>
</dbReference>
<dbReference type="SUPFAM" id="SSF47655">
    <property type="entry name" value="STAT"/>
    <property type="match status" value="1"/>
</dbReference>
<evidence type="ECO:0000256" key="19">
    <source>
        <dbReference type="RuleBase" id="RU046415"/>
    </source>
</evidence>
<dbReference type="CDD" id="cd16851">
    <property type="entry name" value="STAT1_CCD"/>
    <property type="match status" value="1"/>
</dbReference>
<evidence type="ECO:0000256" key="13">
    <source>
        <dbReference type="ARBA" id="ARBA00023054"/>
    </source>
</evidence>
<keyword evidence="14 19" id="KW-0238">DNA-binding</keyword>
<feature type="non-terminal residue" evidence="21">
    <location>
        <position position="683"/>
    </location>
</feature>
<dbReference type="EMBL" id="VXBU01001522">
    <property type="protein sequence ID" value="NXN78052.1"/>
    <property type="molecule type" value="Genomic_DNA"/>
</dbReference>
<evidence type="ECO:0000259" key="20">
    <source>
        <dbReference type="PROSITE" id="PS50001"/>
    </source>
</evidence>
<evidence type="ECO:0000256" key="11">
    <source>
        <dbReference type="ARBA" id="ARBA00022999"/>
    </source>
</evidence>
<name>A0A7L1LSR3_BOMGA</name>
<dbReference type="GO" id="GO:0060337">
    <property type="term" value="P:type I interferon-mediated signaling pathway"/>
    <property type="evidence" value="ECO:0007669"/>
    <property type="project" value="UniProtKB-ARBA"/>
</dbReference>
<dbReference type="Gene3D" id="1.10.532.10">
    <property type="entry name" value="STAT transcription factor, N-terminal domain"/>
    <property type="match status" value="1"/>
</dbReference>
<keyword evidence="15 19" id="KW-0010">Activator</keyword>
<dbReference type="OrthoDB" id="19300at2759"/>
<feature type="domain" description="SH2" evidence="20">
    <location>
        <begin position="578"/>
        <end position="683"/>
    </location>
</feature>
<dbReference type="InterPro" id="IPR008967">
    <property type="entry name" value="p53-like_TF_DNA-bd_sf"/>
</dbReference>
<evidence type="ECO:0000256" key="17">
    <source>
        <dbReference type="ARBA" id="ARBA00023242"/>
    </source>
</evidence>
<dbReference type="Gene3D" id="2.60.40.630">
    <property type="entry name" value="STAT transcription factor, DNA-binding domain"/>
    <property type="match status" value="1"/>
</dbReference>
<dbReference type="Proteomes" id="UP000532545">
    <property type="component" value="Unassembled WGS sequence"/>
</dbReference>
<dbReference type="InterPro" id="IPR013800">
    <property type="entry name" value="STAT_TF_alpha"/>
</dbReference>
<feature type="non-terminal residue" evidence="21">
    <location>
        <position position="1"/>
    </location>
</feature>
<keyword evidence="16 19" id="KW-0804">Transcription</keyword>
<dbReference type="GO" id="GO:0000981">
    <property type="term" value="F:DNA-binding transcription factor activity, RNA polymerase II-specific"/>
    <property type="evidence" value="ECO:0007669"/>
    <property type="project" value="UniProtKB-ARBA"/>
</dbReference>
<keyword evidence="6" id="KW-1017">Isopeptide bond</keyword>
<reference evidence="21 22" key="1">
    <citation type="submission" date="2019-09" db="EMBL/GenBank/DDBJ databases">
        <title>Bird 10,000 Genomes (B10K) Project - Family phase.</title>
        <authorList>
            <person name="Zhang G."/>
        </authorList>
    </citation>
    <scope>NUCLEOTIDE SEQUENCE [LARGE SCALE GENOMIC DNA]</scope>
    <source>
        <strain evidence="21">B10K-DU-002-23</strain>
        <tissue evidence="21">Muscle</tissue>
    </source>
</reference>
<keyword evidence="9" id="KW-0832">Ubl conjugation</keyword>
<dbReference type="SUPFAM" id="SSF49417">
    <property type="entry name" value="p53-like transcription factors"/>
    <property type="match status" value="1"/>
</dbReference>
<comment type="caution">
    <text evidence="21">The sequence shown here is derived from an EMBL/GenBank/DDBJ whole genome shotgun (WGS) entry which is preliminary data.</text>
</comment>
<dbReference type="FunFam" id="2.60.40.630:FF:000001">
    <property type="entry name" value="Signal transducer and activator of transcription"/>
    <property type="match status" value="1"/>
</dbReference>
<dbReference type="InterPro" id="IPR012345">
    <property type="entry name" value="STAT_TF_DNA-bd_N"/>
</dbReference>
<dbReference type="InterPro" id="IPR036860">
    <property type="entry name" value="SH2_dom_sf"/>
</dbReference>
<dbReference type="GO" id="GO:0005737">
    <property type="term" value="C:cytoplasm"/>
    <property type="evidence" value="ECO:0007669"/>
    <property type="project" value="UniProtKB-SubCell"/>
</dbReference>
<evidence type="ECO:0000313" key="21">
    <source>
        <dbReference type="EMBL" id="NXN78052.1"/>
    </source>
</evidence>
<keyword evidence="7 19" id="KW-0597">Phosphoprotein</keyword>
<dbReference type="GO" id="GO:0042981">
    <property type="term" value="P:regulation of apoptotic process"/>
    <property type="evidence" value="ECO:0007669"/>
    <property type="project" value="UniProtKB-ARBA"/>
</dbReference>
<evidence type="ECO:0000256" key="1">
    <source>
        <dbReference type="ARBA" id="ARBA00004123"/>
    </source>
</evidence>
<evidence type="ECO:0000256" key="8">
    <source>
        <dbReference type="ARBA" id="ARBA00022765"/>
    </source>
</evidence>
<dbReference type="FunFam" id="1.10.532.10:FF:000001">
    <property type="entry name" value="Signal transducer and activator of transcription"/>
    <property type="match status" value="1"/>
</dbReference>
<dbReference type="InterPro" id="IPR036535">
    <property type="entry name" value="STAT_N_sf"/>
</dbReference>
<evidence type="ECO:0000256" key="6">
    <source>
        <dbReference type="ARBA" id="ARBA00022499"/>
    </source>
</evidence>
<evidence type="ECO:0000256" key="16">
    <source>
        <dbReference type="ARBA" id="ARBA00023163"/>
    </source>
</evidence>
<dbReference type="SUPFAM" id="SSF55550">
    <property type="entry name" value="SH2 domain"/>
    <property type="match status" value="1"/>
</dbReference>
<dbReference type="Pfam" id="PF02864">
    <property type="entry name" value="STAT_bind"/>
    <property type="match status" value="1"/>
</dbReference>
<evidence type="ECO:0000256" key="5">
    <source>
        <dbReference type="ARBA" id="ARBA00022490"/>
    </source>
</evidence>
<evidence type="ECO:0000256" key="18">
    <source>
        <dbReference type="PROSITE-ProRule" id="PRU00191"/>
    </source>
</evidence>
<dbReference type="AlphaFoldDB" id="A0A7L1LSR3"/>
<proteinExistence type="inferred from homology"/>